<accession>R4UF36</accession>
<dbReference type="InterPro" id="IPR014729">
    <property type="entry name" value="Rossmann-like_a/b/a_fold"/>
</dbReference>
<dbReference type="GO" id="GO:0005737">
    <property type="term" value="C:cytoplasm"/>
    <property type="evidence" value="ECO:0007669"/>
    <property type="project" value="UniProtKB-SubCell"/>
</dbReference>
<dbReference type="InterPro" id="IPR001412">
    <property type="entry name" value="aa-tRNA-synth_I_CS"/>
</dbReference>
<dbReference type="InterPro" id="IPR015413">
    <property type="entry name" value="Methionyl/Leucyl_tRNA_Synth"/>
</dbReference>
<feature type="binding site" evidence="11">
    <location>
        <position position="130"/>
    </location>
    <ligand>
        <name>Zn(2+)</name>
        <dbReference type="ChEBI" id="CHEBI:29105"/>
    </ligand>
</feature>
<dbReference type="SUPFAM" id="SSF47323">
    <property type="entry name" value="Anticodon-binding domain of a subclass of class I aminoacyl-tRNA synthetases"/>
    <property type="match status" value="1"/>
</dbReference>
<keyword evidence="10 11" id="KW-0030">Aminoacyl-tRNA synthetase</keyword>
<dbReference type="NCBIfam" id="TIGR00398">
    <property type="entry name" value="metG"/>
    <property type="match status" value="1"/>
</dbReference>
<evidence type="ECO:0000256" key="7">
    <source>
        <dbReference type="ARBA" id="ARBA00022833"/>
    </source>
</evidence>
<name>R4UF36_9MOLU</name>
<keyword evidence="5 11" id="KW-0479">Metal-binding</keyword>
<dbReference type="Gene3D" id="1.10.730.10">
    <property type="entry name" value="Isoleucyl-tRNA Synthetase, Domain 1"/>
    <property type="match status" value="1"/>
</dbReference>
<dbReference type="InterPro" id="IPR014758">
    <property type="entry name" value="Met-tRNA_synth"/>
</dbReference>
<dbReference type="InterPro" id="IPR032678">
    <property type="entry name" value="tRNA-synt_1_cat_dom"/>
</dbReference>
<dbReference type="GO" id="GO:0004825">
    <property type="term" value="F:methionine-tRNA ligase activity"/>
    <property type="evidence" value="ECO:0007669"/>
    <property type="project" value="UniProtKB-UniRule"/>
</dbReference>
<dbReference type="FunFam" id="2.170.220.10:FF:000002">
    <property type="entry name" value="Methionine--tRNA ligase"/>
    <property type="match status" value="1"/>
</dbReference>
<evidence type="ECO:0000256" key="3">
    <source>
        <dbReference type="ARBA" id="ARBA00022490"/>
    </source>
</evidence>
<dbReference type="CDD" id="cd07957">
    <property type="entry name" value="Anticodon_Ia_Met"/>
    <property type="match status" value="1"/>
</dbReference>
<gene>
    <name evidence="15" type="primary">metS</name>
    <name evidence="11" type="synonym">metG</name>
    <name evidence="15" type="ORF">SCHRY_v1c01450</name>
</gene>
<comment type="similarity">
    <text evidence="11">Belongs to the class-I aminoacyl-tRNA synthetase family. MetG type 2A subfamily.</text>
</comment>
<feature type="domain" description="tRNA synthetases class I catalytic" evidence="12">
    <location>
        <begin position="9"/>
        <end position="143"/>
    </location>
</feature>
<evidence type="ECO:0000256" key="2">
    <source>
        <dbReference type="ARBA" id="ARBA00004496"/>
    </source>
</evidence>
<dbReference type="PANTHER" id="PTHR43326:SF1">
    <property type="entry name" value="METHIONINE--TRNA LIGASE, MITOCHONDRIAL"/>
    <property type="match status" value="1"/>
</dbReference>
<dbReference type="eggNOG" id="COG0143">
    <property type="taxonomic scope" value="Bacteria"/>
</dbReference>
<evidence type="ECO:0000259" key="13">
    <source>
        <dbReference type="Pfam" id="PF09334"/>
    </source>
</evidence>
<dbReference type="GO" id="GO:0005524">
    <property type="term" value="F:ATP binding"/>
    <property type="evidence" value="ECO:0007669"/>
    <property type="project" value="UniProtKB-UniRule"/>
</dbReference>
<dbReference type="Pfam" id="PF09334">
    <property type="entry name" value="tRNA-synt_1g"/>
    <property type="match status" value="1"/>
</dbReference>
<dbReference type="PROSITE" id="PS00178">
    <property type="entry name" value="AA_TRNA_LIGASE_I"/>
    <property type="match status" value="1"/>
</dbReference>
<evidence type="ECO:0000259" key="14">
    <source>
        <dbReference type="Pfam" id="PF19303"/>
    </source>
</evidence>
<dbReference type="Proteomes" id="UP000013964">
    <property type="component" value="Chromosome"/>
</dbReference>
<keyword evidence="8 11" id="KW-0067">ATP-binding</keyword>
<dbReference type="HAMAP" id="MF_01228">
    <property type="entry name" value="Met_tRNA_synth_type2"/>
    <property type="match status" value="1"/>
</dbReference>
<dbReference type="Pfam" id="PF19303">
    <property type="entry name" value="Anticodon_3"/>
    <property type="match status" value="1"/>
</dbReference>
<feature type="binding site" evidence="11">
    <location>
        <position position="152"/>
    </location>
    <ligand>
        <name>Zn(2+)</name>
        <dbReference type="ChEBI" id="CHEBI:29105"/>
    </ligand>
</feature>
<evidence type="ECO:0000256" key="10">
    <source>
        <dbReference type="ARBA" id="ARBA00023146"/>
    </source>
</evidence>
<comment type="catalytic activity">
    <reaction evidence="11">
        <text>tRNA(Met) + L-methionine + ATP = L-methionyl-tRNA(Met) + AMP + diphosphate</text>
        <dbReference type="Rhea" id="RHEA:13481"/>
        <dbReference type="Rhea" id="RHEA-COMP:9667"/>
        <dbReference type="Rhea" id="RHEA-COMP:9698"/>
        <dbReference type="ChEBI" id="CHEBI:30616"/>
        <dbReference type="ChEBI" id="CHEBI:33019"/>
        <dbReference type="ChEBI" id="CHEBI:57844"/>
        <dbReference type="ChEBI" id="CHEBI:78442"/>
        <dbReference type="ChEBI" id="CHEBI:78530"/>
        <dbReference type="ChEBI" id="CHEBI:456215"/>
        <dbReference type="EC" id="6.1.1.10"/>
    </reaction>
</comment>
<dbReference type="InterPro" id="IPR023457">
    <property type="entry name" value="Met-tRNA_synth_2"/>
</dbReference>
<keyword evidence="9 11" id="KW-0648">Protein biosynthesis</keyword>
<dbReference type="AlphaFoldDB" id="R4UF36"/>
<dbReference type="PRINTS" id="PR01041">
    <property type="entry name" value="TRNASYNTHMET"/>
</dbReference>
<evidence type="ECO:0000256" key="8">
    <source>
        <dbReference type="ARBA" id="ARBA00022840"/>
    </source>
</evidence>
<dbReference type="RefSeq" id="WP_016338556.1">
    <property type="nucleotide sequence ID" value="NC_021280.1"/>
</dbReference>
<dbReference type="GO" id="GO:0046872">
    <property type="term" value="F:metal ion binding"/>
    <property type="evidence" value="ECO:0007669"/>
    <property type="project" value="UniProtKB-KW"/>
</dbReference>
<keyword evidence="4 11" id="KW-0436">Ligase</keyword>
<keyword evidence="16" id="KW-1185">Reference proteome</keyword>
<protein>
    <recommendedName>
        <fullName evidence="11">Methionine--tRNA ligase</fullName>
        <ecNumber evidence="11">6.1.1.10</ecNumber>
    </recommendedName>
    <alternativeName>
        <fullName evidence="11">Methionyl-tRNA synthetase</fullName>
        <shortName evidence="11">MetRS</shortName>
    </alternativeName>
</protein>
<dbReference type="HOGENOM" id="CLU_009710_9_4_14"/>
<dbReference type="CDD" id="cd00814">
    <property type="entry name" value="MetRS_core"/>
    <property type="match status" value="1"/>
</dbReference>
<sequence length="524" mass="60610">MSKTEKLFYVTTPIYYPSAHLHIGHSYTTVLADIINRYKKLDGYETFFLTGSDEHGEKIEKKSKADGITPYEFTTKIIANFKHLWEKLGVEYNKFIRTTDHDHEKAVQKIFSKLYKKGDIYKGHYEGIYCVSCEEFLTESQLNSETSQCLVCQNVPKKVQEETYFFKVSKYSSFLVNYYNSHQGFIEPETTKNEMLNNFIYPGLTDLSVTRTSFSWGIPTIEDSKHIVYVWIDALSNYLTALGYLSDDETLFNKFWNNDNVEILQIIGKEIARFHTIYWPSMLESLGLRQPDKILSHGWILFKDAKMSKSLGNVIDPLVLIDKFGRDVLRFYLGFEIPTDNDGKFSYDLYLESYNTNLANNIGNLSSRVTNMIEKYFEGQLPAIENLDNALIHEIKITVTNFKFYMDKYNVSRAIGKVLLLCQNANRFIEFSKPWELAKNGQQAELQGVLYTLAYAIVVSAFLLQPILIDTSQKIANQFGVDLATLSFDNINDIKNIQFNKKITKGEILFQRLKIEDEITNLNK</sequence>
<evidence type="ECO:0000256" key="11">
    <source>
        <dbReference type="HAMAP-Rule" id="MF_01228"/>
    </source>
</evidence>
<dbReference type="InterPro" id="IPR033911">
    <property type="entry name" value="MetRS_core"/>
</dbReference>
<comment type="cofactor">
    <cofactor evidence="11">
        <name>Zn(2+)</name>
        <dbReference type="ChEBI" id="CHEBI:29105"/>
    </cofactor>
    <text evidence="11">Binds 1 zinc ion per subunit.</text>
</comment>
<dbReference type="Pfam" id="PF01406">
    <property type="entry name" value="tRNA-synt_1e"/>
    <property type="match status" value="1"/>
</dbReference>
<dbReference type="NCBIfam" id="NF008900">
    <property type="entry name" value="PRK12267.1"/>
    <property type="match status" value="1"/>
</dbReference>
<evidence type="ECO:0000259" key="12">
    <source>
        <dbReference type="Pfam" id="PF01406"/>
    </source>
</evidence>
<dbReference type="STRING" id="1276227.SCHRY_v1c01450"/>
<evidence type="ECO:0000256" key="9">
    <source>
        <dbReference type="ARBA" id="ARBA00022917"/>
    </source>
</evidence>
<feature type="domain" description="Methionyl/Leucyl tRNA synthetase" evidence="13">
    <location>
        <begin position="147"/>
        <end position="369"/>
    </location>
</feature>
<evidence type="ECO:0000256" key="5">
    <source>
        <dbReference type="ARBA" id="ARBA00022723"/>
    </source>
</evidence>
<evidence type="ECO:0000313" key="16">
    <source>
        <dbReference type="Proteomes" id="UP000013964"/>
    </source>
</evidence>
<comment type="subcellular location">
    <subcellularLocation>
        <location evidence="2 11">Cytoplasm</location>
    </subcellularLocation>
</comment>
<proteinExistence type="inferred from homology"/>
<dbReference type="InterPro" id="IPR041872">
    <property type="entry name" value="Anticodon_Met"/>
</dbReference>
<comment type="caution">
    <text evidence="11">Lacks conserved residue(s) required for the propagation of feature annotation.</text>
</comment>
<dbReference type="PATRIC" id="fig|1276227.3.peg.145"/>
<comment type="subunit">
    <text evidence="11">Monomer.</text>
</comment>
<organism evidence="15 16">
    <name type="scientific">Spiroplasma chrysopicola DF-1</name>
    <dbReference type="NCBI Taxonomy" id="1276227"/>
    <lineage>
        <taxon>Bacteria</taxon>
        <taxon>Bacillati</taxon>
        <taxon>Mycoplasmatota</taxon>
        <taxon>Mollicutes</taxon>
        <taxon>Entomoplasmatales</taxon>
        <taxon>Spiroplasmataceae</taxon>
        <taxon>Spiroplasma</taxon>
    </lineage>
</organism>
<dbReference type="InterPro" id="IPR009080">
    <property type="entry name" value="tRNAsynth_Ia_anticodon-bd"/>
</dbReference>
<comment type="function">
    <text evidence="1 11">Is required not only for elongation of protein synthesis but also for the initiation of all mRNA translation through initiator tRNA(fMet) aminoacylation.</text>
</comment>
<dbReference type="SUPFAM" id="SSF52374">
    <property type="entry name" value="Nucleotidylyl transferase"/>
    <property type="match status" value="1"/>
</dbReference>
<evidence type="ECO:0000256" key="6">
    <source>
        <dbReference type="ARBA" id="ARBA00022741"/>
    </source>
</evidence>
<keyword evidence="7 11" id="KW-0862">Zinc</keyword>
<dbReference type="PANTHER" id="PTHR43326">
    <property type="entry name" value="METHIONYL-TRNA SYNTHETASE"/>
    <property type="match status" value="1"/>
</dbReference>
<keyword evidence="3 11" id="KW-0963">Cytoplasm</keyword>
<feature type="short sequence motif" description="'KMSKS' region" evidence="11">
    <location>
        <begin position="306"/>
        <end position="310"/>
    </location>
</feature>
<evidence type="ECO:0000313" key="15">
    <source>
        <dbReference type="EMBL" id="AGM24730.1"/>
    </source>
</evidence>
<reference evidence="15 16" key="1">
    <citation type="journal article" date="2013" name="Genome Biol. Evol.">
        <title>Complete genomes of two dipteran-associated spiroplasmas provided insights into the origin, dynamics, and impacts of viral invasion in spiroplasma.</title>
        <authorList>
            <person name="Ku C."/>
            <person name="Lo W.S."/>
            <person name="Chen L.L."/>
            <person name="Kuo C.H."/>
        </authorList>
    </citation>
    <scope>NUCLEOTIDE SEQUENCE [LARGE SCALE GENOMIC DNA]</scope>
    <source>
        <strain evidence="15 16">DF-1</strain>
    </source>
</reference>
<keyword evidence="6 11" id="KW-0547">Nucleotide-binding</keyword>
<feature type="binding site" evidence="11">
    <location>
        <position position="149"/>
    </location>
    <ligand>
        <name>Zn(2+)</name>
        <dbReference type="ChEBI" id="CHEBI:29105"/>
    </ligand>
</feature>
<dbReference type="KEGG" id="scr:SCHRY_v1c01450"/>
<feature type="binding site" evidence="11">
    <location>
        <position position="133"/>
    </location>
    <ligand>
        <name>Zn(2+)</name>
        <dbReference type="ChEBI" id="CHEBI:29105"/>
    </ligand>
</feature>
<dbReference type="EC" id="6.1.1.10" evidence="11"/>
<feature type="domain" description="Methionyl-tRNA synthetase anticodon-binding" evidence="14">
    <location>
        <begin position="386"/>
        <end position="518"/>
    </location>
</feature>
<dbReference type="GO" id="GO:0006431">
    <property type="term" value="P:methionyl-tRNA aminoacylation"/>
    <property type="evidence" value="ECO:0007669"/>
    <property type="project" value="UniProtKB-UniRule"/>
</dbReference>
<dbReference type="OrthoDB" id="9810191at2"/>
<feature type="short sequence motif" description="'HIGH' region" evidence="11">
    <location>
        <begin position="15"/>
        <end position="25"/>
    </location>
</feature>
<dbReference type="Gene3D" id="2.170.220.10">
    <property type="match status" value="1"/>
</dbReference>
<dbReference type="EMBL" id="CP005077">
    <property type="protein sequence ID" value="AGM24730.1"/>
    <property type="molecule type" value="Genomic_DNA"/>
</dbReference>
<evidence type="ECO:0000256" key="1">
    <source>
        <dbReference type="ARBA" id="ARBA00003314"/>
    </source>
</evidence>
<dbReference type="Gene3D" id="3.40.50.620">
    <property type="entry name" value="HUPs"/>
    <property type="match status" value="1"/>
</dbReference>
<evidence type="ECO:0000256" key="4">
    <source>
        <dbReference type="ARBA" id="ARBA00022598"/>
    </source>
</evidence>